<accession>A0AAD7AFJ0</accession>
<evidence type="ECO:0000313" key="3">
    <source>
        <dbReference type="EMBL" id="KAJ7357160.1"/>
    </source>
</evidence>
<feature type="domain" description="DUF7726" evidence="2">
    <location>
        <begin position="104"/>
        <end position="176"/>
    </location>
</feature>
<dbReference type="PANTHER" id="PTHR42339">
    <property type="entry name" value="HISTONE H1"/>
    <property type="match status" value="1"/>
</dbReference>
<feature type="region of interest" description="Disordered" evidence="1">
    <location>
        <begin position="1"/>
        <end position="77"/>
    </location>
</feature>
<dbReference type="Pfam" id="PF24852">
    <property type="entry name" value="DUF7726"/>
    <property type="match status" value="1"/>
</dbReference>
<comment type="caution">
    <text evidence="3">The sequence shown here is derived from an EMBL/GenBank/DDBJ whole genome shotgun (WGS) entry which is preliminary data.</text>
</comment>
<evidence type="ECO:0000256" key="1">
    <source>
        <dbReference type="SAM" id="MobiDB-lite"/>
    </source>
</evidence>
<organism evidence="3 4">
    <name type="scientific">Mycena albidolilacea</name>
    <dbReference type="NCBI Taxonomy" id="1033008"/>
    <lineage>
        <taxon>Eukaryota</taxon>
        <taxon>Fungi</taxon>
        <taxon>Dikarya</taxon>
        <taxon>Basidiomycota</taxon>
        <taxon>Agaricomycotina</taxon>
        <taxon>Agaricomycetes</taxon>
        <taxon>Agaricomycetidae</taxon>
        <taxon>Agaricales</taxon>
        <taxon>Marasmiineae</taxon>
        <taxon>Mycenaceae</taxon>
        <taxon>Mycena</taxon>
    </lineage>
</organism>
<evidence type="ECO:0000259" key="2">
    <source>
        <dbReference type="Pfam" id="PF24852"/>
    </source>
</evidence>
<dbReference type="AlphaFoldDB" id="A0AAD7AFJ0"/>
<dbReference type="EMBL" id="JARIHO010000008">
    <property type="protein sequence ID" value="KAJ7357160.1"/>
    <property type="molecule type" value="Genomic_DNA"/>
</dbReference>
<reference evidence="3" key="1">
    <citation type="submission" date="2023-03" db="EMBL/GenBank/DDBJ databases">
        <title>Massive genome expansion in bonnet fungi (Mycena s.s.) driven by repeated elements and novel gene families across ecological guilds.</title>
        <authorList>
            <consortium name="Lawrence Berkeley National Laboratory"/>
            <person name="Harder C.B."/>
            <person name="Miyauchi S."/>
            <person name="Viragh M."/>
            <person name="Kuo A."/>
            <person name="Thoen E."/>
            <person name="Andreopoulos B."/>
            <person name="Lu D."/>
            <person name="Skrede I."/>
            <person name="Drula E."/>
            <person name="Henrissat B."/>
            <person name="Morin E."/>
            <person name="Kohler A."/>
            <person name="Barry K."/>
            <person name="LaButti K."/>
            <person name="Morin E."/>
            <person name="Salamov A."/>
            <person name="Lipzen A."/>
            <person name="Mereny Z."/>
            <person name="Hegedus B."/>
            <person name="Baldrian P."/>
            <person name="Stursova M."/>
            <person name="Weitz H."/>
            <person name="Taylor A."/>
            <person name="Grigoriev I.V."/>
            <person name="Nagy L.G."/>
            <person name="Martin F."/>
            <person name="Kauserud H."/>
        </authorList>
    </citation>
    <scope>NUCLEOTIDE SEQUENCE</scope>
    <source>
        <strain evidence="3">CBHHK002</strain>
    </source>
</reference>
<keyword evidence="4" id="KW-1185">Reference proteome</keyword>
<protein>
    <recommendedName>
        <fullName evidence="2">DUF7726 domain-containing protein</fullName>
    </recommendedName>
</protein>
<gene>
    <name evidence="3" type="ORF">DFH08DRAFT_475954</name>
</gene>
<evidence type="ECO:0000313" key="4">
    <source>
        <dbReference type="Proteomes" id="UP001218218"/>
    </source>
</evidence>
<proteinExistence type="predicted"/>
<feature type="compositionally biased region" description="Acidic residues" evidence="1">
    <location>
        <begin position="14"/>
        <end position="25"/>
    </location>
</feature>
<feature type="region of interest" description="Disordered" evidence="1">
    <location>
        <begin position="177"/>
        <end position="196"/>
    </location>
</feature>
<dbReference type="PANTHER" id="PTHR42339:SF1">
    <property type="entry name" value="HISTONE H1"/>
    <property type="match status" value="1"/>
</dbReference>
<dbReference type="InterPro" id="IPR056143">
    <property type="entry name" value="DUF7726"/>
</dbReference>
<sequence>MPPKRKSDVSTFELEAETSFDENDSGEYLPTSKAKKARVDAASSSSSEGKAKTEESDSEDYLPATKTKKARVDTASSKGKAKTKDIVRWQDVELEKNADGSGVPVYDLPGDIRRKIRALLSTPGFKITYWLEEIGKINSNSYNRFMKAKDKYDGASNGTYYSAYVYFEKVRIAQGKPKSAGRRKNEKENPKGFLAY</sequence>
<name>A0AAD7AFJ0_9AGAR</name>
<dbReference type="Proteomes" id="UP001218218">
    <property type="component" value="Unassembled WGS sequence"/>
</dbReference>